<organism evidence="1">
    <name type="scientific">uncultured Caudovirales phage</name>
    <dbReference type="NCBI Taxonomy" id="2100421"/>
    <lineage>
        <taxon>Viruses</taxon>
        <taxon>Duplodnaviria</taxon>
        <taxon>Heunggongvirae</taxon>
        <taxon>Uroviricota</taxon>
        <taxon>Caudoviricetes</taxon>
        <taxon>Peduoviridae</taxon>
        <taxon>Maltschvirus</taxon>
        <taxon>Maltschvirus maltsch</taxon>
    </lineage>
</organism>
<evidence type="ECO:0000313" key="1">
    <source>
        <dbReference type="EMBL" id="CAB4137002.1"/>
    </source>
</evidence>
<gene>
    <name evidence="1" type="ORF">UFOVP313_46</name>
</gene>
<dbReference type="EMBL" id="LR796328">
    <property type="protein sequence ID" value="CAB4137002.1"/>
    <property type="molecule type" value="Genomic_DNA"/>
</dbReference>
<reference evidence="1" key="1">
    <citation type="submission" date="2020-04" db="EMBL/GenBank/DDBJ databases">
        <authorList>
            <person name="Chiriac C."/>
            <person name="Salcher M."/>
            <person name="Ghai R."/>
            <person name="Kavagutti S V."/>
        </authorList>
    </citation>
    <scope>NUCLEOTIDE SEQUENCE</scope>
</reference>
<accession>A0A6J5LTB1</accession>
<protein>
    <submittedName>
        <fullName evidence="1">Uncharacterized protein</fullName>
    </submittedName>
</protein>
<proteinExistence type="predicted"/>
<sequence>MALRFNGQSPTSVTGAFSAFPGRFRGTVSVLSQQTNIIPVWGARRVQTSVFGRLAGVPDGSTHPASFLMPLRSGRISSRSTLSSFSLSAAGTRGLPGVGSVSFSISVPAAELLLVVSGGGTCSFSFSPTGALAGALAAIGSTNISFSIGGVNIGAIVNLTGPGSFSFSGSSTPRALGALAGNISPFETLSPQSLAAAVWNALSADSNQAGSMGALVRNLPNEILDLTNGVESDRTVREALRLILAAVAGKVSGAGSSTITIRDSSDTKNRITASVDSQGNRTSIIYDDS</sequence>
<name>A0A6J5LTB1_9CAUD</name>